<feature type="transmembrane region" description="Helical" evidence="7">
    <location>
        <begin position="252"/>
        <end position="274"/>
    </location>
</feature>
<feature type="transmembrane region" description="Helical" evidence="7">
    <location>
        <begin position="98"/>
        <end position="114"/>
    </location>
</feature>
<evidence type="ECO:0000256" key="2">
    <source>
        <dbReference type="ARBA" id="ARBA00022448"/>
    </source>
</evidence>
<feature type="transmembrane region" description="Helical" evidence="7">
    <location>
        <begin position="164"/>
        <end position="184"/>
    </location>
</feature>
<reference evidence="9 10" key="1">
    <citation type="submission" date="2019-03" db="EMBL/GenBank/DDBJ databases">
        <title>Genomic Encyclopedia of Type Strains, Phase IV (KMG-IV): sequencing the most valuable type-strain genomes for metagenomic binning, comparative biology and taxonomic classification.</title>
        <authorList>
            <person name="Goeker M."/>
        </authorList>
    </citation>
    <scope>NUCLEOTIDE SEQUENCE [LARGE SCALE GENOMIC DNA]</scope>
    <source>
        <strain evidence="9 10">DSM 25894</strain>
    </source>
</reference>
<organism evidence="9 10">
    <name type="scientific">Melghiribacillus thermohalophilus</name>
    <dbReference type="NCBI Taxonomy" id="1324956"/>
    <lineage>
        <taxon>Bacteria</taxon>
        <taxon>Bacillati</taxon>
        <taxon>Bacillota</taxon>
        <taxon>Bacilli</taxon>
        <taxon>Bacillales</taxon>
        <taxon>Bacillaceae</taxon>
        <taxon>Melghiribacillus</taxon>
    </lineage>
</organism>
<accession>A0A4R3MV32</accession>
<keyword evidence="4 7" id="KW-0812">Transmembrane</keyword>
<dbReference type="PANTHER" id="PTHR23513">
    <property type="entry name" value="INTEGRAL MEMBRANE EFFLUX PROTEIN-RELATED"/>
    <property type="match status" value="1"/>
</dbReference>
<dbReference type="EMBL" id="SMAN01000018">
    <property type="protein sequence ID" value="TCT19356.1"/>
    <property type="molecule type" value="Genomic_DNA"/>
</dbReference>
<dbReference type="OrthoDB" id="2957917at2"/>
<evidence type="ECO:0000256" key="5">
    <source>
        <dbReference type="ARBA" id="ARBA00022989"/>
    </source>
</evidence>
<feature type="transmembrane region" description="Helical" evidence="7">
    <location>
        <begin position="135"/>
        <end position="158"/>
    </location>
</feature>
<dbReference type="Gene3D" id="1.20.1250.20">
    <property type="entry name" value="MFS general substrate transporter like domains"/>
    <property type="match status" value="1"/>
</dbReference>
<dbReference type="AlphaFoldDB" id="A0A4R3MV32"/>
<sequence length="402" mass="44308">MFKLSRSLLYIVMILVSSIATSMYTIVVAWVLYEISGNAFYSGMLIGVGFLPGLLFNLFFGVFVDRFNRWKIALAGFSVSSLVFLVFTMTILTNVMEVWMILLFHAVIQLMNSMNRPALQAYLTQLFSRDQYAKMIGLSSSLSELGWIAGVSIAGFLLVVLGDAWMMGFIFFISLLALLCLSLLKSAGDQHEMQPIPHQSMLSELKNGFGYLLNHTTIAGMMIIGFVGQLVLHSNTGLLPVYTSSYLGESSHIFGLLEGTLSTGAIAAGVAASWALRKLKYWITVYANLTMIAGVSLLSFSHSVHLSFLGIFLIGIGTTLLRVSTQSIQQMLTEPLYHGRMASYRMVMNQGSVVIASPILGFVSESHGANAGYMILLIPLICVFMYSMIFLRRNAWFAETAI</sequence>
<dbReference type="PANTHER" id="PTHR23513:SF11">
    <property type="entry name" value="STAPHYLOFERRIN A TRANSPORTER"/>
    <property type="match status" value="1"/>
</dbReference>
<feature type="transmembrane region" description="Helical" evidence="7">
    <location>
        <begin position="281"/>
        <end position="300"/>
    </location>
</feature>
<evidence type="ECO:0000256" key="4">
    <source>
        <dbReference type="ARBA" id="ARBA00022692"/>
    </source>
</evidence>
<evidence type="ECO:0000256" key="1">
    <source>
        <dbReference type="ARBA" id="ARBA00004651"/>
    </source>
</evidence>
<feature type="transmembrane region" description="Helical" evidence="7">
    <location>
        <begin position="72"/>
        <end position="92"/>
    </location>
</feature>
<keyword evidence="2" id="KW-0813">Transport</keyword>
<protein>
    <submittedName>
        <fullName evidence="9">Transmembrane secretion effector</fullName>
    </submittedName>
</protein>
<feature type="domain" description="Major facilitator superfamily (MFS) profile" evidence="8">
    <location>
        <begin position="1"/>
        <end position="186"/>
    </location>
</feature>
<comment type="subcellular location">
    <subcellularLocation>
        <location evidence="1">Cell membrane</location>
        <topology evidence="1">Multi-pass membrane protein</topology>
    </subcellularLocation>
</comment>
<evidence type="ECO:0000256" key="7">
    <source>
        <dbReference type="SAM" id="Phobius"/>
    </source>
</evidence>
<feature type="transmembrane region" description="Helical" evidence="7">
    <location>
        <begin position="306"/>
        <end position="325"/>
    </location>
</feature>
<keyword evidence="6 7" id="KW-0472">Membrane</keyword>
<feature type="transmembrane region" description="Helical" evidence="7">
    <location>
        <begin position="370"/>
        <end position="391"/>
    </location>
</feature>
<feature type="transmembrane region" description="Helical" evidence="7">
    <location>
        <begin position="211"/>
        <end position="232"/>
    </location>
</feature>
<keyword evidence="10" id="KW-1185">Reference proteome</keyword>
<dbReference type="PROSITE" id="PS50850">
    <property type="entry name" value="MFS"/>
    <property type="match status" value="1"/>
</dbReference>
<feature type="transmembrane region" description="Helical" evidence="7">
    <location>
        <begin position="39"/>
        <end position="60"/>
    </location>
</feature>
<dbReference type="GO" id="GO:0022857">
    <property type="term" value="F:transmembrane transporter activity"/>
    <property type="evidence" value="ECO:0007669"/>
    <property type="project" value="InterPro"/>
</dbReference>
<evidence type="ECO:0000313" key="9">
    <source>
        <dbReference type="EMBL" id="TCT19356.1"/>
    </source>
</evidence>
<dbReference type="Pfam" id="PF05977">
    <property type="entry name" value="MFS_3"/>
    <property type="match status" value="1"/>
</dbReference>
<evidence type="ECO:0000256" key="3">
    <source>
        <dbReference type="ARBA" id="ARBA00022475"/>
    </source>
</evidence>
<evidence type="ECO:0000256" key="6">
    <source>
        <dbReference type="ARBA" id="ARBA00023136"/>
    </source>
</evidence>
<name>A0A4R3MV32_9BACI</name>
<dbReference type="SUPFAM" id="SSF103473">
    <property type="entry name" value="MFS general substrate transporter"/>
    <property type="match status" value="1"/>
</dbReference>
<dbReference type="CDD" id="cd06173">
    <property type="entry name" value="MFS_MefA_like"/>
    <property type="match status" value="1"/>
</dbReference>
<comment type="caution">
    <text evidence="9">The sequence shown here is derived from an EMBL/GenBank/DDBJ whole genome shotgun (WGS) entry which is preliminary data.</text>
</comment>
<keyword evidence="5 7" id="KW-1133">Transmembrane helix</keyword>
<proteinExistence type="predicted"/>
<dbReference type="InterPro" id="IPR036259">
    <property type="entry name" value="MFS_trans_sf"/>
</dbReference>
<keyword evidence="3" id="KW-1003">Cell membrane</keyword>
<feature type="transmembrane region" description="Helical" evidence="7">
    <location>
        <begin position="346"/>
        <end position="364"/>
    </location>
</feature>
<gene>
    <name evidence="9" type="ORF">EDD68_11840</name>
</gene>
<dbReference type="Proteomes" id="UP000294650">
    <property type="component" value="Unassembled WGS sequence"/>
</dbReference>
<evidence type="ECO:0000313" key="10">
    <source>
        <dbReference type="Proteomes" id="UP000294650"/>
    </source>
</evidence>
<dbReference type="RefSeq" id="WP_132372461.1">
    <property type="nucleotide sequence ID" value="NZ_SMAN01000018.1"/>
</dbReference>
<dbReference type="InterPro" id="IPR020846">
    <property type="entry name" value="MFS_dom"/>
</dbReference>
<dbReference type="GO" id="GO:0005886">
    <property type="term" value="C:plasma membrane"/>
    <property type="evidence" value="ECO:0007669"/>
    <property type="project" value="UniProtKB-SubCell"/>
</dbReference>
<evidence type="ECO:0000259" key="8">
    <source>
        <dbReference type="PROSITE" id="PS50850"/>
    </source>
</evidence>
<dbReference type="InterPro" id="IPR010290">
    <property type="entry name" value="TM_effector"/>
</dbReference>
<feature type="transmembrane region" description="Helical" evidence="7">
    <location>
        <begin position="7"/>
        <end position="33"/>
    </location>
</feature>